<name>A0A0L7QYA1_9HYME</name>
<evidence type="ECO:0000313" key="1">
    <source>
        <dbReference type="EMBL" id="KOC63600.1"/>
    </source>
</evidence>
<evidence type="ECO:0000313" key="2">
    <source>
        <dbReference type="Proteomes" id="UP000053825"/>
    </source>
</evidence>
<gene>
    <name evidence="1" type="ORF">WH47_02481</name>
</gene>
<dbReference type="Proteomes" id="UP000053825">
    <property type="component" value="Unassembled WGS sequence"/>
</dbReference>
<dbReference type="STRING" id="597456.A0A0L7QYA1"/>
<dbReference type="InterPro" id="IPR005312">
    <property type="entry name" value="DUF1759"/>
</dbReference>
<accession>A0A0L7QYA1</accession>
<dbReference type="Pfam" id="PF03564">
    <property type="entry name" value="DUF1759"/>
    <property type="match status" value="1"/>
</dbReference>
<sequence>MPVLRSPAVSDFQQGVKLTAIKLPSFGGNYSDWVKFRDTYLSIIHNSESLTNIQRFHYLNSEANYEIAWAALNRCFEDPKALVHHYATALLDLPPLTRESPKLLRTFIDDAVSYLESLRALGQPVENWNTFMVLIIARKLDAETYQE</sequence>
<dbReference type="AlphaFoldDB" id="A0A0L7QYA1"/>
<protein>
    <submittedName>
        <fullName evidence="1">Uncharacterized protein</fullName>
    </submittedName>
</protein>
<dbReference type="OrthoDB" id="7551220at2759"/>
<keyword evidence="2" id="KW-1185">Reference proteome</keyword>
<proteinExistence type="predicted"/>
<organism evidence="1 2">
    <name type="scientific">Habropoda laboriosa</name>
    <dbReference type="NCBI Taxonomy" id="597456"/>
    <lineage>
        <taxon>Eukaryota</taxon>
        <taxon>Metazoa</taxon>
        <taxon>Ecdysozoa</taxon>
        <taxon>Arthropoda</taxon>
        <taxon>Hexapoda</taxon>
        <taxon>Insecta</taxon>
        <taxon>Pterygota</taxon>
        <taxon>Neoptera</taxon>
        <taxon>Endopterygota</taxon>
        <taxon>Hymenoptera</taxon>
        <taxon>Apocrita</taxon>
        <taxon>Aculeata</taxon>
        <taxon>Apoidea</taxon>
        <taxon>Anthophila</taxon>
        <taxon>Apidae</taxon>
        <taxon>Habropoda</taxon>
    </lineage>
</organism>
<reference evidence="1 2" key="1">
    <citation type="submission" date="2015-07" db="EMBL/GenBank/DDBJ databases">
        <title>The genome of Habropoda laboriosa.</title>
        <authorList>
            <person name="Pan H."/>
            <person name="Kapheim K."/>
        </authorList>
    </citation>
    <scope>NUCLEOTIDE SEQUENCE [LARGE SCALE GENOMIC DNA]</scope>
    <source>
        <strain evidence="1">0110345459</strain>
    </source>
</reference>
<dbReference type="EMBL" id="KQ414692">
    <property type="protein sequence ID" value="KOC63600.1"/>
    <property type="molecule type" value="Genomic_DNA"/>
</dbReference>